<dbReference type="RefSeq" id="WP_197012334.1">
    <property type="nucleotide sequence ID" value="NZ_BAABES010000010.1"/>
</dbReference>
<dbReference type="AlphaFoldDB" id="A0A931GNQ5"/>
<dbReference type="Pfam" id="PF04186">
    <property type="entry name" value="FxsA"/>
    <property type="match status" value="1"/>
</dbReference>
<dbReference type="EMBL" id="JADOUA010000001">
    <property type="protein sequence ID" value="MBG6089781.1"/>
    <property type="molecule type" value="Genomic_DNA"/>
</dbReference>
<keyword evidence="2" id="KW-0812">Transmembrane</keyword>
<organism evidence="3 4">
    <name type="scientific">Actinomadura viridis</name>
    <dbReference type="NCBI Taxonomy" id="58110"/>
    <lineage>
        <taxon>Bacteria</taxon>
        <taxon>Bacillati</taxon>
        <taxon>Actinomycetota</taxon>
        <taxon>Actinomycetes</taxon>
        <taxon>Streptosporangiales</taxon>
        <taxon>Thermomonosporaceae</taxon>
        <taxon>Actinomadura</taxon>
    </lineage>
</organism>
<evidence type="ECO:0000313" key="3">
    <source>
        <dbReference type="EMBL" id="MBG6089781.1"/>
    </source>
</evidence>
<dbReference type="PANTHER" id="PTHR35335">
    <property type="entry name" value="UPF0716 PROTEIN FXSA"/>
    <property type="match status" value="1"/>
</dbReference>
<dbReference type="NCBIfam" id="NF008528">
    <property type="entry name" value="PRK11463.1-2"/>
    <property type="match status" value="1"/>
</dbReference>
<feature type="compositionally biased region" description="Gly residues" evidence="1">
    <location>
        <begin position="155"/>
        <end position="167"/>
    </location>
</feature>
<dbReference type="Proteomes" id="UP000614047">
    <property type="component" value="Unassembled WGS sequence"/>
</dbReference>
<proteinExistence type="predicted"/>
<evidence type="ECO:0000256" key="1">
    <source>
        <dbReference type="SAM" id="MobiDB-lite"/>
    </source>
</evidence>
<accession>A0A931GNQ5</accession>
<name>A0A931GNQ5_9ACTN</name>
<keyword evidence="2" id="KW-1133">Transmembrane helix</keyword>
<keyword evidence="4" id="KW-1185">Reference proteome</keyword>
<evidence type="ECO:0000256" key="2">
    <source>
        <dbReference type="SAM" id="Phobius"/>
    </source>
</evidence>
<dbReference type="GO" id="GO:0016020">
    <property type="term" value="C:membrane"/>
    <property type="evidence" value="ECO:0007669"/>
    <property type="project" value="InterPro"/>
</dbReference>
<sequence>MPALVLFFALLLTPVLEIFVIIQVAGAIGGWWTLALILGTSALGAWITRREGRRAWRVLNEAVRDGTVPDRELSGSAMVLLGGLLMLAPGFVSDAVGLLFVLPFTRPVVRRLLAAYGARRLRKAEARGSLFPPGGQGMGGLGGFGGGPFDPHGTGARGAAGGPGGRVVQGEVVHDAEDRQEPDESGTASGGDRSLRQGRQGK</sequence>
<comment type="caution">
    <text evidence="3">The sequence shown here is derived from an EMBL/GenBank/DDBJ whole genome shotgun (WGS) entry which is preliminary data.</text>
</comment>
<dbReference type="InterPro" id="IPR007313">
    <property type="entry name" value="FxsA"/>
</dbReference>
<feature type="region of interest" description="Disordered" evidence="1">
    <location>
        <begin position="132"/>
        <end position="202"/>
    </location>
</feature>
<dbReference type="PANTHER" id="PTHR35335:SF1">
    <property type="entry name" value="UPF0716 PROTEIN FXSA"/>
    <property type="match status" value="1"/>
</dbReference>
<protein>
    <submittedName>
        <fullName evidence="3">UPF0716 protein FxsA</fullName>
    </submittedName>
</protein>
<feature type="transmembrane region" description="Helical" evidence="2">
    <location>
        <begin position="79"/>
        <end position="102"/>
    </location>
</feature>
<reference evidence="3" key="1">
    <citation type="submission" date="2020-11" db="EMBL/GenBank/DDBJ databases">
        <title>Sequencing the genomes of 1000 actinobacteria strains.</title>
        <authorList>
            <person name="Klenk H.-P."/>
        </authorList>
    </citation>
    <scope>NUCLEOTIDE SEQUENCE</scope>
    <source>
        <strain evidence="3">DSM 43175</strain>
    </source>
</reference>
<keyword evidence="2" id="KW-0472">Membrane</keyword>
<gene>
    <name evidence="3" type="ORF">IW256_003894</name>
</gene>
<feature type="transmembrane region" description="Helical" evidence="2">
    <location>
        <begin position="28"/>
        <end position="47"/>
    </location>
</feature>
<feature type="compositionally biased region" description="Gly residues" evidence="1">
    <location>
        <begin position="134"/>
        <end position="148"/>
    </location>
</feature>
<evidence type="ECO:0000313" key="4">
    <source>
        <dbReference type="Proteomes" id="UP000614047"/>
    </source>
</evidence>